<evidence type="ECO:0000313" key="2">
    <source>
        <dbReference type="Proteomes" id="UP000627446"/>
    </source>
</evidence>
<gene>
    <name evidence="1" type="ORF">H8K36_17185</name>
</gene>
<dbReference type="RefSeq" id="WP_186917754.1">
    <property type="nucleotide sequence ID" value="NZ_JACOFZ010000010.1"/>
</dbReference>
<dbReference type="Proteomes" id="UP000627446">
    <property type="component" value="Unassembled WGS sequence"/>
</dbReference>
<keyword evidence="2" id="KW-1185">Reference proteome</keyword>
<proteinExistence type="predicted"/>
<comment type="caution">
    <text evidence="1">The sequence shown here is derived from an EMBL/GenBank/DDBJ whole genome shotgun (WGS) entry which is preliminary data.</text>
</comment>
<organism evidence="1 2">
    <name type="scientific">Undibacterium nitidum</name>
    <dbReference type="NCBI Taxonomy" id="2762298"/>
    <lineage>
        <taxon>Bacteria</taxon>
        <taxon>Pseudomonadati</taxon>
        <taxon>Pseudomonadota</taxon>
        <taxon>Betaproteobacteria</taxon>
        <taxon>Burkholderiales</taxon>
        <taxon>Oxalobacteraceae</taxon>
        <taxon>Undibacterium</taxon>
    </lineage>
</organism>
<dbReference type="InterPro" id="IPR021725">
    <property type="entry name" value="Cdd1"/>
</dbReference>
<protein>
    <submittedName>
        <fullName evidence="1">Helix-hairpin-helix domain-containing protein</fullName>
    </submittedName>
</protein>
<reference evidence="1" key="1">
    <citation type="submission" date="2020-08" db="EMBL/GenBank/DDBJ databases">
        <title>Novel species isolated from subtropical streams in China.</title>
        <authorList>
            <person name="Lu H."/>
        </authorList>
    </citation>
    <scope>NUCLEOTIDE SEQUENCE</scope>
    <source>
        <strain evidence="1">LX22W</strain>
    </source>
</reference>
<dbReference type="Gene3D" id="1.10.150.20">
    <property type="entry name" value="5' to 3' exonuclease, C-terminal subdomain"/>
    <property type="match status" value="1"/>
</dbReference>
<name>A0A923HUY0_9BURK</name>
<dbReference type="EMBL" id="JACOFZ010000010">
    <property type="protein sequence ID" value="MBC3883132.1"/>
    <property type="molecule type" value="Genomic_DNA"/>
</dbReference>
<evidence type="ECO:0000313" key="1">
    <source>
        <dbReference type="EMBL" id="MBC3883132.1"/>
    </source>
</evidence>
<dbReference type="AlphaFoldDB" id="A0A923HUY0"/>
<dbReference type="Pfam" id="PF11731">
    <property type="entry name" value="Cdd1"/>
    <property type="match status" value="1"/>
</dbReference>
<sequence length="102" mass="11607">MHPTKVSRDKLQKLTDLPNIGKASAGDLMLLGYQTPQDLVGADPFQMYQELCVRTGVRHDPCMIDVFMSVTRFMAGEAPAVWWDYTEERKQRYAVVVKEANT</sequence>
<accession>A0A923HUY0</accession>